<evidence type="ECO:0000256" key="4">
    <source>
        <dbReference type="ARBA" id="ARBA00022692"/>
    </source>
</evidence>
<dbReference type="InterPro" id="IPR015683">
    <property type="entry name" value="Ionotropic_Glu_rcpt"/>
</dbReference>
<evidence type="ECO:0000256" key="2">
    <source>
        <dbReference type="ARBA" id="ARBA00008685"/>
    </source>
</evidence>
<dbReference type="PANTHER" id="PTHR34836">
    <property type="entry name" value="OS06G0188250 PROTEIN"/>
    <property type="match status" value="1"/>
</dbReference>
<dbReference type="Gene3D" id="3.40.190.10">
    <property type="entry name" value="Periplasmic binding protein-like II"/>
    <property type="match status" value="1"/>
</dbReference>
<evidence type="ECO:0000256" key="7">
    <source>
        <dbReference type="ARBA" id="ARBA00023065"/>
    </source>
</evidence>
<gene>
    <name evidence="15" type="ORF">DCAF_LOCUS1611</name>
</gene>
<comment type="similarity">
    <text evidence="2 13">Belongs to the glutamate-gated ion channel (TC 1.A.10.1) family.</text>
</comment>
<dbReference type="Gene3D" id="1.10.287.70">
    <property type="match status" value="1"/>
</dbReference>
<dbReference type="Pfam" id="PF00060">
    <property type="entry name" value="Lig_chan"/>
    <property type="match status" value="1"/>
</dbReference>
<keyword evidence="4" id="KW-0812">Transmembrane</keyword>
<keyword evidence="12 13" id="KW-0407">Ion channel</keyword>
<evidence type="ECO:0000256" key="13">
    <source>
        <dbReference type="PIRNR" id="PIRNR037090"/>
    </source>
</evidence>
<evidence type="ECO:0000256" key="12">
    <source>
        <dbReference type="ARBA" id="ARBA00023303"/>
    </source>
</evidence>
<dbReference type="PIRSF" id="PIRSF037090">
    <property type="entry name" value="Iontro_Glu-like_rcpt_pln"/>
    <property type="match status" value="1"/>
</dbReference>
<dbReference type="InterPro" id="IPR028082">
    <property type="entry name" value="Peripla_BP_I"/>
</dbReference>
<keyword evidence="7 13" id="KW-0406">Ion transport</keyword>
<evidence type="ECO:0000256" key="6">
    <source>
        <dbReference type="ARBA" id="ARBA00022989"/>
    </source>
</evidence>
<evidence type="ECO:0000313" key="15">
    <source>
        <dbReference type="EMBL" id="CAK7323978.1"/>
    </source>
</evidence>
<dbReference type="Gene3D" id="3.40.50.2300">
    <property type="match status" value="2"/>
</dbReference>
<name>A0AAV1QSG1_9ROSI</name>
<evidence type="ECO:0000256" key="8">
    <source>
        <dbReference type="ARBA" id="ARBA00023136"/>
    </source>
</evidence>
<evidence type="ECO:0000256" key="3">
    <source>
        <dbReference type="ARBA" id="ARBA00022448"/>
    </source>
</evidence>
<dbReference type="GO" id="GO:0016020">
    <property type="term" value="C:membrane"/>
    <property type="evidence" value="ECO:0007669"/>
    <property type="project" value="UniProtKB-SubCell"/>
</dbReference>
<keyword evidence="9 13" id="KW-0675">Receptor</keyword>
<dbReference type="SMART" id="SM00079">
    <property type="entry name" value="PBPe"/>
    <property type="match status" value="1"/>
</dbReference>
<dbReference type="PANTHER" id="PTHR34836:SF9">
    <property type="entry name" value="RECEPTOR LIGAND BINDING REGION DOMAIN-CONTAINING PROTEIN"/>
    <property type="match status" value="1"/>
</dbReference>
<dbReference type="SUPFAM" id="SSF53850">
    <property type="entry name" value="Periplasmic binding protein-like II"/>
    <property type="match status" value="1"/>
</dbReference>
<dbReference type="FunFam" id="3.40.50.2300:FF:000188">
    <property type="entry name" value="Glutamate receptor"/>
    <property type="match status" value="1"/>
</dbReference>
<feature type="domain" description="Ionotropic glutamate receptor C-terminal" evidence="14">
    <location>
        <begin position="462"/>
        <end position="828"/>
    </location>
</feature>
<keyword evidence="11 13" id="KW-1071">Ligand-gated ion channel</keyword>
<evidence type="ECO:0000256" key="5">
    <source>
        <dbReference type="ARBA" id="ARBA00022729"/>
    </source>
</evidence>
<sequence>MQYSLSNGTSNVPKSKTNKLSLGAIVDYSSRAGKEEKVAIEMAIQDFYANKSQPGPILLVKDSRGDPFRAAFSVGVVVLMGINAIEIEVDHKTVEVRLDHECGFGDGTLIRRQHVQAIVGLGTLQESAFVAELGNKTLVPIVSLANEVPFWAHFHWPFMVNAARSQSAQMKVVAFIIQSWRWRRVNIIYEDISSAVTSVIPYLLNSLRDVNSEISQILALPPLTSYNSLSKELKRLKSGQCRVFIVHTSLATATSIFGEAKNLGMMEKGFVWITTTATSNLIDTLNESLISSMQGVLGVKSYFSNSSEQFHDFQSRFQIMFHSQYPDEPHPEPGIYALQAYDAMSAVALAMESMSNWKTSPTVSMTGQELLRMILKSNFKGLTGQVYFKDGILNPAHIFGIVNVVGKSYRELGYWIEEGGFSHSVGVHNNYNTSMRALGQVFWPGGPWAVHGGWAAPTSSKPLQIGVPMGDTHKEFVDATYDVPGGTLNVTGFTIDVFKATLKLLPYRLPYNFTPYKLGTYDSMVQQVDLQVHFHALYVFANLEGSTSSTTTNWYTLLEKTFDAVVADTAIVANRCAYVEFSQPYTDYGVQMLVHIKHKRSDSAWLFKKPFTKSLCMCILAINIYNGFVVWLIERKNHNPDFSGPILKQIGTMLPSAFITLFSLKGDGLHSNWSRMVMAAWLFVALVITQSFTASLTSLLTIQQLDQNPVDVETLKNSGAKVGCDGSSFVVQYLETVIGFQRENIVGMHAGDDYAQALVSGKIAAAFLEVPYVKVLLAKNCKGFATSGPTYKVGGFGFVSLLCIMPQVFPRNSPYLPDISQAVPWAYKLHGSLSDYKLDNNHDNSNGTYYNRSSMIPKQTNTGYFLLKWKIKVTGIRFSQDGSMDGAMTDDVIIAEEDGMSKVDDLKAFALENKLMSLGGIVDCTTRAGKEEKVAMKMAIQDFYSNATQQPNLYVKDSKGDSIRAASSGETDMILSLNL</sequence>
<keyword evidence="6" id="KW-1133">Transmembrane helix</keyword>
<dbReference type="FunFam" id="1.10.287.70:FF:000172">
    <property type="entry name" value="Glutamate receptor"/>
    <property type="match status" value="1"/>
</dbReference>
<evidence type="ECO:0000256" key="11">
    <source>
        <dbReference type="ARBA" id="ARBA00023286"/>
    </source>
</evidence>
<dbReference type="InterPro" id="IPR001320">
    <property type="entry name" value="Iontro_rcpt_C"/>
</dbReference>
<evidence type="ECO:0000259" key="14">
    <source>
        <dbReference type="SMART" id="SM00079"/>
    </source>
</evidence>
<reference evidence="15 16" key="1">
    <citation type="submission" date="2024-01" db="EMBL/GenBank/DDBJ databases">
        <authorList>
            <person name="Waweru B."/>
        </authorList>
    </citation>
    <scope>NUCLEOTIDE SEQUENCE [LARGE SCALE GENOMIC DNA]</scope>
</reference>
<keyword evidence="8 13" id="KW-0472">Membrane</keyword>
<dbReference type="EMBL" id="CAWUPB010000221">
    <property type="protein sequence ID" value="CAK7323978.1"/>
    <property type="molecule type" value="Genomic_DNA"/>
</dbReference>
<protein>
    <recommendedName>
        <fullName evidence="13">Glutamate receptor</fullName>
    </recommendedName>
</protein>
<dbReference type="CDD" id="cd19990">
    <property type="entry name" value="PBP1_GABAb_receptor_plant"/>
    <property type="match status" value="1"/>
</dbReference>
<keyword evidence="3 13" id="KW-0813">Transport</keyword>
<proteinExistence type="inferred from homology"/>
<dbReference type="SUPFAM" id="SSF53822">
    <property type="entry name" value="Periplasmic binding protein-like I"/>
    <property type="match status" value="1"/>
</dbReference>
<dbReference type="GO" id="GO:0015276">
    <property type="term" value="F:ligand-gated monoatomic ion channel activity"/>
    <property type="evidence" value="ECO:0007669"/>
    <property type="project" value="InterPro"/>
</dbReference>
<dbReference type="AlphaFoldDB" id="A0AAV1QSG1"/>
<evidence type="ECO:0000256" key="9">
    <source>
        <dbReference type="ARBA" id="ARBA00023170"/>
    </source>
</evidence>
<keyword evidence="10" id="KW-0325">Glycoprotein</keyword>
<keyword evidence="5" id="KW-0732">Signal</keyword>
<evidence type="ECO:0000256" key="1">
    <source>
        <dbReference type="ARBA" id="ARBA00004141"/>
    </source>
</evidence>
<comment type="caution">
    <text evidence="15">The sequence shown here is derived from an EMBL/GenBank/DDBJ whole genome shotgun (WGS) entry which is preliminary data.</text>
</comment>
<evidence type="ECO:0000313" key="16">
    <source>
        <dbReference type="Proteomes" id="UP001314170"/>
    </source>
</evidence>
<accession>A0AAV1QSG1</accession>
<dbReference type="Proteomes" id="UP001314170">
    <property type="component" value="Unassembled WGS sequence"/>
</dbReference>
<dbReference type="InterPro" id="IPR044440">
    <property type="entry name" value="GABAb_receptor_plant_PBP1"/>
</dbReference>
<organism evidence="15 16">
    <name type="scientific">Dovyalis caffra</name>
    <dbReference type="NCBI Taxonomy" id="77055"/>
    <lineage>
        <taxon>Eukaryota</taxon>
        <taxon>Viridiplantae</taxon>
        <taxon>Streptophyta</taxon>
        <taxon>Embryophyta</taxon>
        <taxon>Tracheophyta</taxon>
        <taxon>Spermatophyta</taxon>
        <taxon>Magnoliopsida</taxon>
        <taxon>eudicotyledons</taxon>
        <taxon>Gunneridae</taxon>
        <taxon>Pentapetalae</taxon>
        <taxon>rosids</taxon>
        <taxon>fabids</taxon>
        <taxon>Malpighiales</taxon>
        <taxon>Salicaceae</taxon>
        <taxon>Flacourtieae</taxon>
        <taxon>Dovyalis</taxon>
    </lineage>
</organism>
<comment type="subcellular location">
    <subcellularLocation>
        <location evidence="1">Membrane</location>
        <topology evidence="1">Multi-pass membrane protein</topology>
    </subcellularLocation>
</comment>
<dbReference type="CDD" id="cd13686">
    <property type="entry name" value="GluR_Plant"/>
    <property type="match status" value="1"/>
</dbReference>
<dbReference type="Pfam" id="PF01094">
    <property type="entry name" value="ANF_receptor"/>
    <property type="match status" value="1"/>
</dbReference>
<evidence type="ECO:0000256" key="10">
    <source>
        <dbReference type="ARBA" id="ARBA00023180"/>
    </source>
</evidence>
<dbReference type="InterPro" id="IPR001828">
    <property type="entry name" value="ANF_lig-bd_rcpt"/>
</dbReference>
<keyword evidence="16" id="KW-1185">Reference proteome</keyword>
<comment type="function">
    <text evidence="13">Glutamate-gated receptor that probably acts as non-selective cation channel.</text>
</comment>
<dbReference type="InterPro" id="IPR017103">
    <property type="entry name" value="Iontropic_Glu_rcpt_pln"/>
</dbReference>